<organism evidence="1 2">
    <name type="scientific">Ceratitis capitata</name>
    <name type="common">Mediterranean fruit fly</name>
    <name type="synonym">Tephritis capitata</name>
    <dbReference type="NCBI Taxonomy" id="7213"/>
    <lineage>
        <taxon>Eukaryota</taxon>
        <taxon>Metazoa</taxon>
        <taxon>Ecdysozoa</taxon>
        <taxon>Arthropoda</taxon>
        <taxon>Hexapoda</taxon>
        <taxon>Insecta</taxon>
        <taxon>Pterygota</taxon>
        <taxon>Neoptera</taxon>
        <taxon>Endopterygota</taxon>
        <taxon>Diptera</taxon>
        <taxon>Brachycera</taxon>
        <taxon>Muscomorpha</taxon>
        <taxon>Tephritoidea</taxon>
        <taxon>Tephritidae</taxon>
        <taxon>Ceratitis</taxon>
        <taxon>Ceratitis</taxon>
    </lineage>
</organism>
<dbReference type="EMBL" id="CAJHJT010000012">
    <property type="protein sequence ID" value="CAD7000028.1"/>
    <property type="molecule type" value="Genomic_DNA"/>
</dbReference>
<accession>A0A811UNX6</accession>
<protein>
    <submittedName>
        <fullName evidence="1">(Mediterranean fruit fly) hypothetical protein</fullName>
    </submittedName>
</protein>
<proteinExistence type="predicted"/>
<feature type="non-terminal residue" evidence="1">
    <location>
        <position position="73"/>
    </location>
</feature>
<name>A0A811UNX6_CERCA</name>
<evidence type="ECO:0000313" key="2">
    <source>
        <dbReference type="Proteomes" id="UP000606786"/>
    </source>
</evidence>
<sequence length="73" mass="7958">AAEAFITGIYKETTQQLPNQAAAAVNIELGSVDDTLPSALHCGCRQTTTSQIVCNQPQVEQRRIKSLSKKEKQ</sequence>
<reference evidence="1" key="1">
    <citation type="submission" date="2020-11" db="EMBL/GenBank/DDBJ databases">
        <authorList>
            <person name="Whitehead M."/>
        </authorList>
    </citation>
    <scope>NUCLEOTIDE SEQUENCE</scope>
    <source>
        <strain evidence="1">EGII</strain>
    </source>
</reference>
<dbReference type="AlphaFoldDB" id="A0A811UNX6"/>
<gene>
    <name evidence="1" type="ORF">CCAP1982_LOCUS8532</name>
</gene>
<evidence type="ECO:0000313" key="1">
    <source>
        <dbReference type="EMBL" id="CAD7000028.1"/>
    </source>
</evidence>
<keyword evidence="2" id="KW-1185">Reference proteome</keyword>
<comment type="caution">
    <text evidence="1">The sequence shown here is derived from an EMBL/GenBank/DDBJ whole genome shotgun (WGS) entry which is preliminary data.</text>
</comment>
<dbReference type="Proteomes" id="UP000606786">
    <property type="component" value="Unassembled WGS sequence"/>
</dbReference>